<feature type="region of interest" description="Disordered" evidence="1">
    <location>
        <begin position="1"/>
        <end position="87"/>
    </location>
</feature>
<dbReference type="OrthoDB" id="10643126at2759"/>
<reference evidence="3" key="2">
    <citation type="submission" date="2015-01" db="EMBL/GenBank/DDBJ databases">
        <title>Evolutionary Origins and Diversification of the Mycorrhizal Mutualists.</title>
        <authorList>
            <consortium name="DOE Joint Genome Institute"/>
            <consortium name="Mycorrhizal Genomics Consortium"/>
            <person name="Kohler A."/>
            <person name="Kuo A."/>
            <person name="Nagy L.G."/>
            <person name="Floudas D."/>
            <person name="Copeland A."/>
            <person name="Barry K.W."/>
            <person name="Cichocki N."/>
            <person name="Veneault-Fourrey C."/>
            <person name="LaButti K."/>
            <person name="Lindquist E.A."/>
            <person name="Lipzen A."/>
            <person name="Lundell T."/>
            <person name="Morin E."/>
            <person name="Murat C."/>
            <person name="Riley R."/>
            <person name="Ohm R."/>
            <person name="Sun H."/>
            <person name="Tunlid A."/>
            <person name="Henrissat B."/>
            <person name="Grigoriev I.V."/>
            <person name="Hibbett D.S."/>
            <person name="Martin F."/>
        </authorList>
    </citation>
    <scope>NUCLEOTIDE SEQUENCE [LARGE SCALE GENOMIC DNA]</scope>
    <source>
        <strain evidence="3">F 1598</strain>
    </source>
</reference>
<dbReference type="AlphaFoldDB" id="A0A0C3BZ20"/>
<keyword evidence="3" id="KW-1185">Reference proteome</keyword>
<name>A0A0C3BZ20_PILCF</name>
<sequence length="169" mass="18371">MHQIDVYRSALQNPPAAATNDGFGRGGPSNRGPNNNRGGRSGRRRGGGTARGRRGRAPGGASGPRTRSQDNGMSRKAGENVMGAGLKPEMSTVIRQWSDMVIEDVDEDAQDDDASYKDELMLLAGPGDSGFCRNELIKLLQAEQKEREDIQQQPIARVRQWQQTAAPQL</sequence>
<dbReference type="InParanoid" id="A0A0C3BZ20"/>
<organism evidence="2 3">
    <name type="scientific">Piloderma croceum (strain F 1598)</name>
    <dbReference type="NCBI Taxonomy" id="765440"/>
    <lineage>
        <taxon>Eukaryota</taxon>
        <taxon>Fungi</taxon>
        <taxon>Dikarya</taxon>
        <taxon>Basidiomycota</taxon>
        <taxon>Agaricomycotina</taxon>
        <taxon>Agaricomycetes</taxon>
        <taxon>Agaricomycetidae</taxon>
        <taxon>Atheliales</taxon>
        <taxon>Atheliaceae</taxon>
        <taxon>Piloderma</taxon>
    </lineage>
</organism>
<evidence type="ECO:0000256" key="1">
    <source>
        <dbReference type="SAM" id="MobiDB-lite"/>
    </source>
</evidence>
<accession>A0A0C3BZ20</accession>
<dbReference type="Proteomes" id="UP000054166">
    <property type="component" value="Unassembled WGS sequence"/>
</dbReference>
<proteinExistence type="predicted"/>
<gene>
    <name evidence="2" type="ORF">PILCRDRAFT_820474</name>
</gene>
<evidence type="ECO:0000313" key="2">
    <source>
        <dbReference type="EMBL" id="KIM82602.1"/>
    </source>
</evidence>
<protein>
    <submittedName>
        <fullName evidence="2">Uncharacterized protein</fullName>
    </submittedName>
</protein>
<evidence type="ECO:0000313" key="3">
    <source>
        <dbReference type="Proteomes" id="UP000054166"/>
    </source>
</evidence>
<reference evidence="2 3" key="1">
    <citation type="submission" date="2014-04" db="EMBL/GenBank/DDBJ databases">
        <authorList>
            <consortium name="DOE Joint Genome Institute"/>
            <person name="Kuo A."/>
            <person name="Tarkka M."/>
            <person name="Buscot F."/>
            <person name="Kohler A."/>
            <person name="Nagy L.G."/>
            <person name="Floudas D."/>
            <person name="Copeland A."/>
            <person name="Barry K.W."/>
            <person name="Cichocki N."/>
            <person name="Veneault-Fourrey C."/>
            <person name="LaButti K."/>
            <person name="Lindquist E.A."/>
            <person name="Lipzen A."/>
            <person name="Lundell T."/>
            <person name="Morin E."/>
            <person name="Murat C."/>
            <person name="Sun H."/>
            <person name="Tunlid A."/>
            <person name="Henrissat B."/>
            <person name="Grigoriev I.V."/>
            <person name="Hibbett D.S."/>
            <person name="Martin F."/>
            <person name="Nordberg H.P."/>
            <person name="Cantor M.N."/>
            <person name="Hua S.X."/>
        </authorList>
    </citation>
    <scope>NUCLEOTIDE SEQUENCE [LARGE SCALE GENOMIC DNA]</scope>
    <source>
        <strain evidence="2 3">F 1598</strain>
    </source>
</reference>
<dbReference type="EMBL" id="KN832994">
    <property type="protein sequence ID" value="KIM82602.1"/>
    <property type="molecule type" value="Genomic_DNA"/>
</dbReference>
<feature type="compositionally biased region" description="Basic residues" evidence="1">
    <location>
        <begin position="40"/>
        <end position="56"/>
    </location>
</feature>
<dbReference type="HOGENOM" id="CLU_1579121_0_0_1"/>